<gene>
    <name evidence="1" type="ORF">HMPREF1090_05608</name>
</gene>
<evidence type="ECO:0000313" key="2">
    <source>
        <dbReference type="Proteomes" id="UP000013085"/>
    </source>
</evidence>
<name>A0A0E2H1E7_9FIRM</name>
<protein>
    <submittedName>
        <fullName evidence="1">Uncharacterized protein</fullName>
    </submittedName>
</protein>
<reference evidence="1 2" key="1">
    <citation type="submission" date="2013-01" db="EMBL/GenBank/DDBJ databases">
        <title>The Genome Sequence of Clostridium clostridioforme 90A8.</title>
        <authorList>
            <consortium name="The Broad Institute Genome Sequencing Platform"/>
            <person name="Earl A."/>
            <person name="Ward D."/>
            <person name="Feldgarden M."/>
            <person name="Gevers D."/>
            <person name="Courvalin P."/>
            <person name="Lambert T."/>
            <person name="Walker B."/>
            <person name="Young S.K."/>
            <person name="Zeng Q."/>
            <person name="Gargeya S."/>
            <person name="Fitzgerald M."/>
            <person name="Haas B."/>
            <person name="Abouelleil A."/>
            <person name="Alvarado L."/>
            <person name="Arachchi H.M."/>
            <person name="Berlin A.M."/>
            <person name="Chapman S.B."/>
            <person name="Dewar J."/>
            <person name="Goldberg J."/>
            <person name="Griggs A."/>
            <person name="Gujja S."/>
            <person name="Hansen M."/>
            <person name="Howarth C."/>
            <person name="Imamovic A."/>
            <person name="Larimer J."/>
            <person name="McCowan C."/>
            <person name="Murphy C."/>
            <person name="Neiman D."/>
            <person name="Pearson M."/>
            <person name="Priest M."/>
            <person name="Roberts A."/>
            <person name="Saif S."/>
            <person name="Shea T."/>
            <person name="Sisk P."/>
            <person name="Sykes S."/>
            <person name="Wortman J."/>
            <person name="Nusbaum C."/>
            <person name="Birren B."/>
        </authorList>
    </citation>
    <scope>NUCLEOTIDE SEQUENCE [LARGE SCALE GENOMIC DNA]</scope>
    <source>
        <strain evidence="1 2">90A8</strain>
    </source>
</reference>
<dbReference type="AlphaFoldDB" id="A0A0E2H1E7"/>
<dbReference type="HOGENOM" id="CLU_210173_0_0_9"/>
<evidence type="ECO:0000313" key="1">
    <source>
        <dbReference type="EMBL" id="ENZ05830.1"/>
    </source>
</evidence>
<organism evidence="1 2">
    <name type="scientific">[Clostridium] clostridioforme 90A8</name>
    <dbReference type="NCBI Taxonomy" id="999408"/>
    <lineage>
        <taxon>Bacteria</taxon>
        <taxon>Bacillati</taxon>
        <taxon>Bacillota</taxon>
        <taxon>Clostridia</taxon>
        <taxon>Lachnospirales</taxon>
        <taxon>Lachnospiraceae</taxon>
        <taxon>Enterocloster</taxon>
    </lineage>
</organism>
<accession>A0A0E2H1E7</accession>
<dbReference type="RefSeq" id="WP_002595039.1">
    <property type="nucleotide sequence ID" value="NZ_KB851000.1"/>
</dbReference>
<dbReference type="EMBL" id="AGYR01000078">
    <property type="protein sequence ID" value="ENZ05830.1"/>
    <property type="molecule type" value="Genomic_DNA"/>
</dbReference>
<comment type="caution">
    <text evidence="1">The sequence shown here is derived from an EMBL/GenBank/DDBJ whole genome shotgun (WGS) entry which is preliminary data.</text>
</comment>
<dbReference type="Proteomes" id="UP000013085">
    <property type="component" value="Unassembled WGS sequence"/>
</dbReference>
<sequence length="59" mass="6770">MNKPVGKIKVNVYLTTKQYDHLCRYMEFCECYSTPAEMATRLVQVGLAEAIKRGAIKEE</sequence>
<proteinExistence type="predicted"/>
<dbReference type="PATRIC" id="fig|999408.3.peg.6012"/>